<dbReference type="PANTHER" id="PTHR43884">
    <property type="entry name" value="ACYL-COA DEHYDROGENASE"/>
    <property type="match status" value="1"/>
</dbReference>
<name>A0ABR7YWU6_9PSED</name>
<dbReference type="InterPro" id="IPR037069">
    <property type="entry name" value="AcylCoA_DH/ox_N_sf"/>
</dbReference>
<evidence type="ECO:0000313" key="4">
    <source>
        <dbReference type="EMBL" id="MBD1597644.1"/>
    </source>
</evidence>
<sequence length="396" mass="42223">MTLLDEYTPRALAPVPLLDAALLARIGERAAHYDQHNSFFHEDLAELRQAGYLKALVPEVLGGAGLTLQHYVREHSQLAARAPATALAINMHQYWVGTAARLWADGDPSLQWILREAAAGKVFAAGHGEPGSDAGLADSTVKAIPLGGGRYRFEGRKVLTSLSPVWDWLGIHGRDDTDPANPQVVHAFIARSSPGHRSVETWDALGLRATRSDDTLLEGVVAEADQVALVQPVGPPDTPFTNAILAAAIPGIAAVYLGIAQRAFDLAVASARQRTSLVLGGKTFAHKPLTQHAVAQAAITLDSARALLYQVAADLDGRVDHGPLWAAKVLAAKQHTVEAAQTVVNLALEIAGAASLSRRNELERLYRDVRAGGFHPPNAHTSYEVIGQSYLLADPA</sequence>
<dbReference type="SUPFAM" id="SSF47203">
    <property type="entry name" value="Acyl-CoA dehydrogenase C-terminal domain-like"/>
    <property type="match status" value="1"/>
</dbReference>
<organism evidence="4 5">
    <name type="scientific">Pseudomonas typographi</name>
    <dbReference type="NCBI Taxonomy" id="2715964"/>
    <lineage>
        <taxon>Bacteria</taxon>
        <taxon>Pseudomonadati</taxon>
        <taxon>Pseudomonadota</taxon>
        <taxon>Gammaproteobacteria</taxon>
        <taxon>Pseudomonadales</taxon>
        <taxon>Pseudomonadaceae</taxon>
        <taxon>Pseudomonas</taxon>
    </lineage>
</organism>
<comment type="caution">
    <text evidence="4">The sequence shown here is derived from an EMBL/GenBank/DDBJ whole genome shotgun (WGS) entry which is preliminary data.</text>
</comment>
<dbReference type="Gene3D" id="1.20.140.10">
    <property type="entry name" value="Butyryl-CoA Dehydrogenase, subunit A, domain 3"/>
    <property type="match status" value="1"/>
</dbReference>
<keyword evidence="5" id="KW-1185">Reference proteome</keyword>
<evidence type="ECO:0000313" key="5">
    <source>
        <dbReference type="Proteomes" id="UP000805841"/>
    </source>
</evidence>
<dbReference type="InterPro" id="IPR013107">
    <property type="entry name" value="Acyl-CoA_DH_C"/>
</dbReference>
<dbReference type="PANTHER" id="PTHR43884:SF25">
    <property type="entry name" value="ACYL-COA DEHYDROGENASE YDBM-RELATED"/>
    <property type="match status" value="1"/>
</dbReference>
<reference evidence="4 5" key="1">
    <citation type="journal article" date="2020" name="Insects">
        <title>Bacteria Belonging to Pseudomonas typographi sp. nov. from the Bark Beetle Ips typographus Have Genomic Potential to Aid in the Host Ecology.</title>
        <authorList>
            <person name="Peral-Aranega E."/>
            <person name="Saati-Santamaria Z."/>
            <person name="Kolarik M."/>
            <person name="Rivas R."/>
            <person name="Garcia-Fraile P."/>
        </authorList>
    </citation>
    <scope>NUCLEOTIDE SEQUENCE [LARGE SCALE GENOMIC DNA]</scope>
    <source>
        <strain evidence="4 5">CA3A</strain>
    </source>
</reference>
<proteinExistence type="predicted"/>
<evidence type="ECO:0000259" key="3">
    <source>
        <dbReference type="Pfam" id="PF08028"/>
    </source>
</evidence>
<dbReference type="Pfam" id="PF08028">
    <property type="entry name" value="Acyl-CoA_dh_2"/>
    <property type="match status" value="1"/>
</dbReference>
<dbReference type="InterPro" id="IPR013786">
    <property type="entry name" value="AcylCoA_DH/ox_N"/>
</dbReference>
<gene>
    <name evidence="4" type="ORF">HAQ05_02810</name>
</gene>
<evidence type="ECO:0000259" key="2">
    <source>
        <dbReference type="Pfam" id="PF02771"/>
    </source>
</evidence>
<dbReference type="RefSeq" id="WP_190417142.1">
    <property type="nucleotide sequence ID" value="NZ_JAAOCA010000003.1"/>
</dbReference>
<dbReference type="InterPro" id="IPR036250">
    <property type="entry name" value="AcylCo_DH-like_C"/>
</dbReference>
<feature type="domain" description="Acyl-CoA dehydrogenase C-terminal" evidence="3">
    <location>
        <begin position="251"/>
        <end position="375"/>
    </location>
</feature>
<dbReference type="InterPro" id="IPR009100">
    <property type="entry name" value="AcylCoA_DH/oxidase_NM_dom_sf"/>
</dbReference>
<accession>A0ABR7YWU6</accession>
<evidence type="ECO:0000256" key="1">
    <source>
        <dbReference type="ARBA" id="ARBA00023002"/>
    </source>
</evidence>
<dbReference type="CDD" id="cd00567">
    <property type="entry name" value="ACAD"/>
    <property type="match status" value="1"/>
</dbReference>
<dbReference type="Gene3D" id="1.10.540.10">
    <property type="entry name" value="Acyl-CoA dehydrogenase/oxidase, N-terminal domain"/>
    <property type="match status" value="1"/>
</dbReference>
<feature type="domain" description="Acyl-CoA dehydrogenase/oxidase N-terminal" evidence="2">
    <location>
        <begin position="25"/>
        <end position="97"/>
    </location>
</feature>
<dbReference type="EMBL" id="JAAOCA010000003">
    <property type="protein sequence ID" value="MBD1597644.1"/>
    <property type="molecule type" value="Genomic_DNA"/>
</dbReference>
<dbReference type="Gene3D" id="2.40.110.10">
    <property type="entry name" value="Butyryl-CoA Dehydrogenase, subunit A, domain 2"/>
    <property type="match status" value="1"/>
</dbReference>
<protein>
    <submittedName>
        <fullName evidence="4">Acyl-CoA/acyl-ACP dehydrogenase</fullName>
    </submittedName>
</protein>
<dbReference type="Pfam" id="PF02771">
    <property type="entry name" value="Acyl-CoA_dh_N"/>
    <property type="match status" value="1"/>
</dbReference>
<keyword evidence="1" id="KW-0560">Oxidoreductase</keyword>
<dbReference type="InterPro" id="IPR046373">
    <property type="entry name" value="Acyl-CoA_Oxase/DH_mid-dom_sf"/>
</dbReference>
<dbReference type="Proteomes" id="UP000805841">
    <property type="component" value="Unassembled WGS sequence"/>
</dbReference>
<dbReference type="SUPFAM" id="SSF56645">
    <property type="entry name" value="Acyl-CoA dehydrogenase NM domain-like"/>
    <property type="match status" value="1"/>
</dbReference>
<dbReference type="PIRSF" id="PIRSF016578">
    <property type="entry name" value="HsaA"/>
    <property type="match status" value="1"/>
</dbReference>